<evidence type="ECO:0000313" key="2">
    <source>
        <dbReference type="Proteomes" id="UP000651156"/>
    </source>
</evidence>
<dbReference type="Proteomes" id="UP000651156">
    <property type="component" value="Unassembled WGS sequence"/>
</dbReference>
<name>A0ABR9URA9_9CHRO</name>
<dbReference type="EMBL" id="JADEWN010000018">
    <property type="protein sequence ID" value="MBE9190588.1"/>
    <property type="molecule type" value="Genomic_DNA"/>
</dbReference>
<accession>A0ABR9URA9</accession>
<gene>
    <name evidence="1" type="ORF">IQ230_09490</name>
</gene>
<dbReference type="Gene3D" id="1.20.1260.10">
    <property type="match status" value="1"/>
</dbReference>
<sequence>MATTLDETQRQAIASRLATLKAIQNLVISNEQTLSAISDTDIRDRLQDMLRDDQKNLQVIEDSISKLGVSAEAPEKVHKLVETVQNLMTGDELSPYEKVFEHEKLKHQQAMTGLLVHKAAQVVGEDLEEAIGPLNQVNFENRAHQEQLKGVLEILSTRELVGKDPDQGVWGRVQDAVSALRGVFGSAAS</sequence>
<organism evidence="1 2">
    <name type="scientific">Gloeocapsopsis crepidinum LEGE 06123</name>
    <dbReference type="NCBI Taxonomy" id="588587"/>
    <lineage>
        <taxon>Bacteria</taxon>
        <taxon>Bacillati</taxon>
        <taxon>Cyanobacteriota</taxon>
        <taxon>Cyanophyceae</taxon>
        <taxon>Oscillatoriophycideae</taxon>
        <taxon>Chroococcales</taxon>
        <taxon>Chroococcaceae</taxon>
        <taxon>Gloeocapsopsis</taxon>
    </lineage>
</organism>
<evidence type="ECO:0000313" key="1">
    <source>
        <dbReference type="EMBL" id="MBE9190588.1"/>
    </source>
</evidence>
<protein>
    <submittedName>
        <fullName evidence="1">Hemerythrin HHE cation-binding protein</fullName>
    </submittedName>
</protein>
<proteinExistence type="predicted"/>
<reference evidence="1 2" key="1">
    <citation type="submission" date="2020-10" db="EMBL/GenBank/DDBJ databases">
        <authorList>
            <person name="Castelo-Branco R."/>
            <person name="Eusebio N."/>
            <person name="Adriana R."/>
            <person name="Vieira A."/>
            <person name="Brugerolle De Fraissinette N."/>
            <person name="Rezende De Castro R."/>
            <person name="Schneider M.P."/>
            <person name="Vasconcelos V."/>
            <person name="Leao P.N."/>
        </authorList>
    </citation>
    <scope>NUCLEOTIDE SEQUENCE [LARGE SCALE GENOMIC DNA]</scope>
    <source>
        <strain evidence="1 2">LEGE 06123</strain>
    </source>
</reference>
<keyword evidence="2" id="KW-1185">Reference proteome</keyword>
<comment type="caution">
    <text evidence="1">The sequence shown here is derived from an EMBL/GenBank/DDBJ whole genome shotgun (WGS) entry which is preliminary data.</text>
</comment>
<dbReference type="RefSeq" id="WP_193931764.1">
    <property type="nucleotide sequence ID" value="NZ_CAWPMZ010000037.1"/>
</dbReference>
<dbReference type="InterPro" id="IPR012347">
    <property type="entry name" value="Ferritin-like"/>
</dbReference>